<dbReference type="HOGENOM" id="CLU_1768323_0_0_1"/>
<feature type="region of interest" description="Disordered" evidence="1">
    <location>
        <begin position="1"/>
        <end position="81"/>
    </location>
</feature>
<dbReference type="Proteomes" id="UP000030671">
    <property type="component" value="Unassembled WGS sequence"/>
</dbReference>
<evidence type="ECO:0000313" key="3">
    <source>
        <dbReference type="Proteomes" id="UP000030671"/>
    </source>
</evidence>
<dbReference type="EMBL" id="KI925458">
    <property type="protein sequence ID" value="ETW81610.1"/>
    <property type="molecule type" value="Genomic_DNA"/>
</dbReference>
<dbReference type="GeneID" id="20676142"/>
<gene>
    <name evidence="2" type="ORF">HETIRDRAFT_451358</name>
</gene>
<organism evidence="2 3">
    <name type="scientific">Heterobasidion irregulare (strain TC 32-1)</name>
    <dbReference type="NCBI Taxonomy" id="747525"/>
    <lineage>
        <taxon>Eukaryota</taxon>
        <taxon>Fungi</taxon>
        <taxon>Dikarya</taxon>
        <taxon>Basidiomycota</taxon>
        <taxon>Agaricomycotina</taxon>
        <taxon>Agaricomycetes</taxon>
        <taxon>Russulales</taxon>
        <taxon>Bondarzewiaceae</taxon>
        <taxon>Heterobasidion</taxon>
        <taxon>Heterobasidion annosum species complex</taxon>
    </lineage>
</organism>
<accession>W4K8D2</accession>
<protein>
    <submittedName>
        <fullName evidence="2">Uncharacterized protein</fullName>
    </submittedName>
</protein>
<evidence type="ECO:0000256" key="1">
    <source>
        <dbReference type="SAM" id="MobiDB-lite"/>
    </source>
</evidence>
<keyword evidence="3" id="KW-1185">Reference proteome</keyword>
<sequence>MNSPIEPDSPASSASSDTQPGEETANIPNISIGPAVGSQTHAIFARASAATKRRLPSGAGHSTSARDSKSRRKENLGGSKKHAFVSDWVEGKVSESRQKEDFIDGQLSEALKKTRRLAAVSPTHLRCPLSRAVIQDPFDDEFIIAAS</sequence>
<feature type="compositionally biased region" description="Polar residues" evidence="1">
    <location>
        <begin position="18"/>
        <end position="29"/>
    </location>
</feature>
<evidence type="ECO:0000313" key="2">
    <source>
        <dbReference type="EMBL" id="ETW81610.1"/>
    </source>
</evidence>
<proteinExistence type="predicted"/>
<dbReference type="RefSeq" id="XP_009546241.1">
    <property type="nucleotide sequence ID" value="XM_009547946.1"/>
</dbReference>
<dbReference type="AlphaFoldDB" id="W4K8D2"/>
<dbReference type="KEGG" id="hir:HETIRDRAFT_451358"/>
<feature type="compositionally biased region" description="Low complexity" evidence="1">
    <location>
        <begin position="8"/>
        <end position="17"/>
    </location>
</feature>
<name>W4K8D2_HETIT</name>
<dbReference type="InParanoid" id="W4K8D2"/>
<dbReference type="OrthoDB" id="2726318at2759"/>
<reference evidence="2 3" key="1">
    <citation type="journal article" date="2012" name="New Phytol.">
        <title>Insight into trade-off between wood decay and parasitism from the genome of a fungal forest pathogen.</title>
        <authorList>
            <person name="Olson A."/>
            <person name="Aerts A."/>
            <person name="Asiegbu F."/>
            <person name="Belbahri L."/>
            <person name="Bouzid O."/>
            <person name="Broberg A."/>
            <person name="Canback B."/>
            <person name="Coutinho P.M."/>
            <person name="Cullen D."/>
            <person name="Dalman K."/>
            <person name="Deflorio G."/>
            <person name="van Diepen L.T."/>
            <person name="Dunand C."/>
            <person name="Duplessis S."/>
            <person name="Durling M."/>
            <person name="Gonthier P."/>
            <person name="Grimwood J."/>
            <person name="Fossdal C.G."/>
            <person name="Hansson D."/>
            <person name="Henrissat B."/>
            <person name="Hietala A."/>
            <person name="Himmelstrand K."/>
            <person name="Hoffmeister D."/>
            <person name="Hogberg N."/>
            <person name="James T.Y."/>
            <person name="Karlsson M."/>
            <person name="Kohler A."/>
            <person name="Kues U."/>
            <person name="Lee Y.H."/>
            <person name="Lin Y.C."/>
            <person name="Lind M."/>
            <person name="Lindquist E."/>
            <person name="Lombard V."/>
            <person name="Lucas S."/>
            <person name="Lunden K."/>
            <person name="Morin E."/>
            <person name="Murat C."/>
            <person name="Park J."/>
            <person name="Raffaello T."/>
            <person name="Rouze P."/>
            <person name="Salamov A."/>
            <person name="Schmutz J."/>
            <person name="Solheim H."/>
            <person name="Stahlberg J."/>
            <person name="Velez H."/>
            <person name="de Vries R.P."/>
            <person name="Wiebenga A."/>
            <person name="Woodward S."/>
            <person name="Yakovlev I."/>
            <person name="Garbelotto M."/>
            <person name="Martin F."/>
            <person name="Grigoriev I.V."/>
            <person name="Stenlid J."/>
        </authorList>
    </citation>
    <scope>NUCLEOTIDE SEQUENCE [LARGE SCALE GENOMIC DNA]</scope>
    <source>
        <strain evidence="2 3">TC 32-1</strain>
    </source>
</reference>